<dbReference type="PRINTS" id="PR00081">
    <property type="entry name" value="GDHRDH"/>
</dbReference>
<dbReference type="Pfam" id="PF01575">
    <property type="entry name" value="MaoC_dehydratas"/>
    <property type="match status" value="1"/>
</dbReference>
<dbReference type="InterPro" id="IPR050259">
    <property type="entry name" value="SDR"/>
</dbReference>
<dbReference type="SUPFAM" id="SSF51735">
    <property type="entry name" value="NAD(P)-binding Rossmann-fold domains"/>
    <property type="match status" value="1"/>
</dbReference>
<dbReference type="RefSeq" id="WP_161817373.1">
    <property type="nucleotide sequence ID" value="NZ_JAACJS010000002.1"/>
</dbReference>
<evidence type="ECO:0000256" key="2">
    <source>
        <dbReference type="ARBA" id="ARBA00006484"/>
    </source>
</evidence>
<dbReference type="Proteomes" id="UP000753802">
    <property type="component" value="Unassembled WGS sequence"/>
</dbReference>
<dbReference type="Pfam" id="PF13561">
    <property type="entry name" value="adh_short_C2"/>
    <property type="match status" value="1"/>
</dbReference>
<sequence>MSRYDEINIGDKAEIIQKITDSDIDKFVSLTGDDNKLHINKEYASKTSFKQPVAHGMLSASFISTIIGTKIPGDGALWFSQSLDFLLPVRSGDTIHVIAEVIGKDDRLRAIELRTDIYNQDKQKVIGGKAKVKVIEEEVKKQETTAESDSHPKCALIIGATGGIGSSVCMQLANSGYAIAVHYYSNEQKAAGIVNAILETGHNAVALQGSIDTKAAVDALVEKAERRIGEISVIVNCATIKIPNIKFENLEWPDIEKHLNINLRANFFLVQRVLPGMKNRKYGRIIFVTTQYTEGTPPPELMPYVAAKYSLNGFAKALAVELAAHNITVNLVSPGMTETDLLAGIPEKARLLAAAKSPVKRLAQPEDVSSAIAFLASEKSGYITGETIRVNGGQIMM</sequence>
<feature type="domain" description="MaoC-like" evidence="3">
    <location>
        <begin position="16"/>
        <end position="111"/>
    </location>
</feature>
<dbReference type="CDD" id="cd03449">
    <property type="entry name" value="R_hydratase"/>
    <property type="match status" value="1"/>
</dbReference>
<name>A0ABW9ZPR0_9BACT</name>
<dbReference type="InterPro" id="IPR029069">
    <property type="entry name" value="HotDog_dom_sf"/>
</dbReference>
<gene>
    <name evidence="4" type="ORF">GWC95_04020</name>
</gene>
<dbReference type="InterPro" id="IPR036291">
    <property type="entry name" value="NAD(P)-bd_dom_sf"/>
</dbReference>
<accession>A0ABW9ZPR0</accession>
<comment type="caution">
    <text evidence="4">The sequence shown here is derived from an EMBL/GenBank/DDBJ whole genome shotgun (WGS) entry which is preliminary data.</text>
</comment>
<proteinExistence type="inferred from homology"/>
<evidence type="ECO:0000313" key="5">
    <source>
        <dbReference type="Proteomes" id="UP000753802"/>
    </source>
</evidence>
<dbReference type="InterPro" id="IPR002539">
    <property type="entry name" value="MaoC-like_dom"/>
</dbReference>
<dbReference type="EMBL" id="JAACJS010000002">
    <property type="protein sequence ID" value="NCI49075.1"/>
    <property type="molecule type" value="Genomic_DNA"/>
</dbReference>
<comment type="similarity">
    <text evidence="2">Belongs to the short-chain dehydrogenases/reductases (SDR) family.</text>
</comment>
<evidence type="ECO:0000313" key="4">
    <source>
        <dbReference type="EMBL" id="NCI49075.1"/>
    </source>
</evidence>
<dbReference type="Gene3D" id="3.10.129.10">
    <property type="entry name" value="Hotdog Thioesterase"/>
    <property type="match status" value="1"/>
</dbReference>
<reference evidence="4 5" key="1">
    <citation type="submission" date="2020-01" db="EMBL/GenBank/DDBJ databases">
        <title>Genome analysis.</title>
        <authorList>
            <person name="Wu S."/>
            <person name="Wang G."/>
        </authorList>
    </citation>
    <scope>NUCLEOTIDE SEQUENCE [LARGE SCALE GENOMIC DNA]</scope>
    <source>
        <strain evidence="4 5">SYL130</strain>
    </source>
</reference>
<protein>
    <submittedName>
        <fullName evidence="4">SDR family oxidoreductase</fullName>
    </submittedName>
</protein>
<dbReference type="Gene3D" id="3.40.50.720">
    <property type="entry name" value="NAD(P)-binding Rossmann-like Domain"/>
    <property type="match status" value="1"/>
</dbReference>
<keyword evidence="5" id="KW-1185">Reference proteome</keyword>
<dbReference type="SUPFAM" id="SSF54637">
    <property type="entry name" value="Thioesterase/thiol ester dehydrase-isomerase"/>
    <property type="match status" value="1"/>
</dbReference>
<dbReference type="PANTHER" id="PTHR42879">
    <property type="entry name" value="3-OXOACYL-(ACYL-CARRIER-PROTEIN) REDUCTASE"/>
    <property type="match status" value="1"/>
</dbReference>
<evidence type="ECO:0000256" key="1">
    <source>
        <dbReference type="ARBA" id="ARBA00005005"/>
    </source>
</evidence>
<dbReference type="CDD" id="cd05233">
    <property type="entry name" value="SDR_c"/>
    <property type="match status" value="1"/>
</dbReference>
<dbReference type="PANTHER" id="PTHR42879:SF2">
    <property type="entry name" value="3-OXOACYL-[ACYL-CARRIER-PROTEIN] REDUCTASE FABG"/>
    <property type="match status" value="1"/>
</dbReference>
<organism evidence="4 5">
    <name type="scientific">Sediminibacterium roseum</name>
    <dbReference type="NCBI Taxonomy" id="1978412"/>
    <lineage>
        <taxon>Bacteria</taxon>
        <taxon>Pseudomonadati</taxon>
        <taxon>Bacteroidota</taxon>
        <taxon>Chitinophagia</taxon>
        <taxon>Chitinophagales</taxon>
        <taxon>Chitinophagaceae</taxon>
        <taxon>Sediminibacterium</taxon>
    </lineage>
</organism>
<dbReference type="InterPro" id="IPR002347">
    <property type="entry name" value="SDR_fam"/>
</dbReference>
<evidence type="ECO:0000259" key="3">
    <source>
        <dbReference type="Pfam" id="PF01575"/>
    </source>
</evidence>
<comment type="pathway">
    <text evidence="1">Lipid metabolism; fatty acid beta-oxidation.</text>
</comment>